<sequence length="94" mass="11283">MIMPQHREAAQQQIKEESMRKRVELCDQEKEQIGRFILQSYKTRQPVKLRMYDEYEEVYVIGVVERVDSLRFRVDGEWFALEDITELAWAASVD</sequence>
<reference evidence="1 2" key="1">
    <citation type="submission" date="2021-03" db="EMBL/GenBank/DDBJ databases">
        <title>Antimicrobial resistance genes in bacteria isolated from Japanese honey, and their potential for conferring macrolide and lincosamide resistance in the American foulbrood pathogen Paenibacillus larvae.</title>
        <authorList>
            <person name="Okamoto M."/>
            <person name="Kumagai M."/>
            <person name="Kanamori H."/>
            <person name="Takamatsu D."/>
        </authorList>
    </citation>
    <scope>NUCLEOTIDE SEQUENCE [LARGE SCALE GENOMIC DNA]</scope>
    <source>
        <strain evidence="1 2">J15TS10</strain>
    </source>
</reference>
<gene>
    <name evidence="1" type="ORF">J15TS10_17450</name>
</gene>
<evidence type="ECO:0008006" key="3">
    <source>
        <dbReference type="Google" id="ProtNLM"/>
    </source>
</evidence>
<evidence type="ECO:0000313" key="2">
    <source>
        <dbReference type="Proteomes" id="UP000681290"/>
    </source>
</evidence>
<dbReference type="EMBL" id="BOSM01000002">
    <property type="protein sequence ID" value="GIP57931.1"/>
    <property type="molecule type" value="Genomic_DNA"/>
</dbReference>
<comment type="caution">
    <text evidence="1">The sequence shown here is derived from an EMBL/GenBank/DDBJ whole genome shotgun (WGS) entry which is preliminary data.</text>
</comment>
<organism evidence="1 2">
    <name type="scientific">Paenibacillus woosongensis</name>
    <dbReference type="NCBI Taxonomy" id="307580"/>
    <lineage>
        <taxon>Bacteria</taxon>
        <taxon>Bacillati</taxon>
        <taxon>Bacillota</taxon>
        <taxon>Bacilli</taxon>
        <taxon>Bacillales</taxon>
        <taxon>Paenibacillaceae</taxon>
        <taxon>Paenibacillus</taxon>
    </lineage>
</organism>
<dbReference type="Pfam" id="PF08863">
    <property type="entry name" value="YolD"/>
    <property type="match status" value="1"/>
</dbReference>
<name>A0ABQ4MPK8_9BACL</name>
<proteinExistence type="predicted"/>
<dbReference type="Proteomes" id="UP000681290">
    <property type="component" value="Unassembled WGS sequence"/>
</dbReference>
<dbReference type="InterPro" id="IPR014962">
    <property type="entry name" value="YolD"/>
</dbReference>
<evidence type="ECO:0000313" key="1">
    <source>
        <dbReference type="EMBL" id="GIP57931.1"/>
    </source>
</evidence>
<accession>A0ABQ4MPK8</accession>
<protein>
    <recommendedName>
        <fullName evidence="3">YolD-like family protein</fullName>
    </recommendedName>
</protein>
<keyword evidence="2" id="KW-1185">Reference proteome</keyword>